<dbReference type="HOGENOM" id="CLU_2885912_0_0_1"/>
<dbReference type="VEuPathDB" id="FungiDB:GGTG_06127"/>
<accession>J3NXX2</accession>
<feature type="compositionally biased region" description="Basic and acidic residues" evidence="1">
    <location>
        <begin position="1"/>
        <end position="15"/>
    </location>
</feature>
<dbReference type="Proteomes" id="UP000006039">
    <property type="component" value="Unassembled WGS sequence"/>
</dbReference>
<evidence type="ECO:0000256" key="1">
    <source>
        <dbReference type="SAM" id="MobiDB-lite"/>
    </source>
</evidence>
<dbReference type="EMBL" id="GL385397">
    <property type="protein sequence ID" value="EJT76205.1"/>
    <property type="molecule type" value="Genomic_DNA"/>
</dbReference>
<dbReference type="GeneID" id="20346585"/>
<evidence type="ECO:0000313" key="4">
    <source>
        <dbReference type="Proteomes" id="UP000006039"/>
    </source>
</evidence>
<dbReference type="EnsemblFungi" id="EJT76205">
    <property type="protein sequence ID" value="EJT76205"/>
    <property type="gene ID" value="GGTG_06127"/>
</dbReference>
<evidence type="ECO:0000313" key="2">
    <source>
        <dbReference type="EMBL" id="EJT76205.1"/>
    </source>
</evidence>
<feature type="region of interest" description="Disordered" evidence="1">
    <location>
        <begin position="1"/>
        <end position="63"/>
    </location>
</feature>
<evidence type="ECO:0000313" key="3">
    <source>
        <dbReference type="EnsemblFungi" id="EJT76205"/>
    </source>
</evidence>
<reference evidence="3" key="5">
    <citation type="submission" date="2018-04" db="UniProtKB">
        <authorList>
            <consortium name="EnsemblFungi"/>
        </authorList>
    </citation>
    <scope>IDENTIFICATION</scope>
    <source>
        <strain evidence="3">R3-111a-1</strain>
    </source>
</reference>
<protein>
    <submittedName>
        <fullName evidence="2 3">Uncharacterized protein</fullName>
    </submittedName>
</protein>
<dbReference type="RefSeq" id="XP_009222205.1">
    <property type="nucleotide sequence ID" value="XM_009223941.1"/>
</dbReference>
<keyword evidence="4" id="KW-1185">Reference proteome</keyword>
<name>J3NXX2_GAET3</name>
<reference evidence="2" key="3">
    <citation type="submission" date="2010-09" db="EMBL/GenBank/DDBJ databases">
        <title>Annotation of Gaeumannomyces graminis var. tritici R3-111a-1.</title>
        <authorList>
            <consortium name="The Broad Institute Genome Sequencing Platform"/>
            <person name="Ma L.-J."/>
            <person name="Dead R."/>
            <person name="Young S.K."/>
            <person name="Zeng Q."/>
            <person name="Gargeya S."/>
            <person name="Fitzgerald M."/>
            <person name="Haas B."/>
            <person name="Abouelleil A."/>
            <person name="Alvarado L."/>
            <person name="Arachchi H.M."/>
            <person name="Berlin A."/>
            <person name="Brown A."/>
            <person name="Chapman S.B."/>
            <person name="Chen Z."/>
            <person name="Dunbar C."/>
            <person name="Freedman E."/>
            <person name="Gearin G."/>
            <person name="Gellesch M."/>
            <person name="Goldberg J."/>
            <person name="Griggs A."/>
            <person name="Gujja S."/>
            <person name="Heiman D."/>
            <person name="Howarth C."/>
            <person name="Larson L."/>
            <person name="Lui A."/>
            <person name="MacDonald P.J.P."/>
            <person name="Mehta T."/>
            <person name="Montmayeur A."/>
            <person name="Murphy C."/>
            <person name="Neiman D."/>
            <person name="Pearson M."/>
            <person name="Priest M."/>
            <person name="Roberts A."/>
            <person name="Saif S."/>
            <person name="Shea T."/>
            <person name="Shenoy N."/>
            <person name="Sisk P."/>
            <person name="Stolte C."/>
            <person name="Sykes S."/>
            <person name="Yandava C."/>
            <person name="Wortman J."/>
            <person name="Nusbaum C."/>
            <person name="Birren B."/>
        </authorList>
    </citation>
    <scope>NUCLEOTIDE SEQUENCE</scope>
    <source>
        <strain evidence="2">R3-111a-1</strain>
    </source>
</reference>
<reference evidence="4" key="1">
    <citation type="submission" date="2010-07" db="EMBL/GenBank/DDBJ databases">
        <title>The genome sequence of Gaeumannomyces graminis var. tritici strain R3-111a-1.</title>
        <authorList>
            <consortium name="The Broad Institute Genome Sequencing Platform"/>
            <person name="Ma L.-J."/>
            <person name="Dead R."/>
            <person name="Young S."/>
            <person name="Zeng Q."/>
            <person name="Koehrsen M."/>
            <person name="Alvarado L."/>
            <person name="Berlin A."/>
            <person name="Chapman S.B."/>
            <person name="Chen Z."/>
            <person name="Freedman E."/>
            <person name="Gellesch M."/>
            <person name="Goldberg J."/>
            <person name="Griggs A."/>
            <person name="Gujja S."/>
            <person name="Heilman E.R."/>
            <person name="Heiman D."/>
            <person name="Hepburn T."/>
            <person name="Howarth C."/>
            <person name="Jen D."/>
            <person name="Larson L."/>
            <person name="Mehta T."/>
            <person name="Neiman D."/>
            <person name="Pearson M."/>
            <person name="Roberts A."/>
            <person name="Saif S."/>
            <person name="Shea T."/>
            <person name="Shenoy N."/>
            <person name="Sisk P."/>
            <person name="Stolte C."/>
            <person name="Sykes S."/>
            <person name="Walk T."/>
            <person name="White J."/>
            <person name="Yandava C."/>
            <person name="Haas B."/>
            <person name="Nusbaum C."/>
            <person name="Birren B."/>
        </authorList>
    </citation>
    <scope>NUCLEOTIDE SEQUENCE [LARGE SCALE GENOMIC DNA]</scope>
    <source>
        <strain evidence="4">R3-111a-1</strain>
    </source>
</reference>
<gene>
    <name evidence="3" type="primary">20346585</name>
    <name evidence="2" type="ORF">GGTG_06127</name>
</gene>
<dbReference type="AlphaFoldDB" id="J3NXX2"/>
<reference evidence="2" key="2">
    <citation type="submission" date="2010-07" db="EMBL/GenBank/DDBJ databases">
        <authorList>
            <consortium name="The Broad Institute Genome Sequencing Platform"/>
            <consortium name="Broad Institute Genome Sequencing Center for Infectious Disease"/>
            <person name="Ma L.-J."/>
            <person name="Dead R."/>
            <person name="Young S."/>
            <person name="Zeng Q."/>
            <person name="Koehrsen M."/>
            <person name="Alvarado L."/>
            <person name="Berlin A."/>
            <person name="Chapman S.B."/>
            <person name="Chen Z."/>
            <person name="Freedman E."/>
            <person name="Gellesch M."/>
            <person name="Goldberg J."/>
            <person name="Griggs A."/>
            <person name="Gujja S."/>
            <person name="Heilman E.R."/>
            <person name="Heiman D."/>
            <person name="Hepburn T."/>
            <person name="Howarth C."/>
            <person name="Jen D."/>
            <person name="Larson L."/>
            <person name="Mehta T."/>
            <person name="Neiman D."/>
            <person name="Pearson M."/>
            <person name="Roberts A."/>
            <person name="Saif S."/>
            <person name="Shea T."/>
            <person name="Shenoy N."/>
            <person name="Sisk P."/>
            <person name="Stolte C."/>
            <person name="Sykes S."/>
            <person name="Walk T."/>
            <person name="White J."/>
            <person name="Yandava C."/>
            <person name="Haas B."/>
            <person name="Nusbaum C."/>
            <person name="Birren B."/>
        </authorList>
    </citation>
    <scope>NUCLEOTIDE SEQUENCE</scope>
    <source>
        <strain evidence="2">R3-111a-1</strain>
    </source>
</reference>
<sequence>MSRLAENGERGERSRRQPGSYVGRLPATPARASSSKEGVLGAGKRGERGGELAGLLDSEELRT</sequence>
<reference evidence="3" key="4">
    <citation type="journal article" date="2015" name="G3 (Bethesda)">
        <title>Genome sequences of three phytopathogenic species of the Magnaporthaceae family of fungi.</title>
        <authorList>
            <person name="Okagaki L.H."/>
            <person name="Nunes C.C."/>
            <person name="Sailsbery J."/>
            <person name="Clay B."/>
            <person name="Brown D."/>
            <person name="John T."/>
            <person name="Oh Y."/>
            <person name="Young N."/>
            <person name="Fitzgerald M."/>
            <person name="Haas B.J."/>
            <person name="Zeng Q."/>
            <person name="Young S."/>
            <person name="Adiconis X."/>
            <person name="Fan L."/>
            <person name="Levin J.Z."/>
            <person name="Mitchell T.K."/>
            <person name="Okubara P.A."/>
            <person name="Farman M.L."/>
            <person name="Kohn L.M."/>
            <person name="Birren B."/>
            <person name="Ma L.-J."/>
            <person name="Dean R.A."/>
        </authorList>
    </citation>
    <scope>NUCLEOTIDE SEQUENCE</scope>
    <source>
        <strain evidence="3">R3-111a-1</strain>
    </source>
</reference>
<organism evidence="2">
    <name type="scientific">Gaeumannomyces tritici (strain R3-111a-1)</name>
    <name type="common">Wheat and barley take-all root rot fungus</name>
    <name type="synonym">Gaeumannomyces graminis var. tritici</name>
    <dbReference type="NCBI Taxonomy" id="644352"/>
    <lineage>
        <taxon>Eukaryota</taxon>
        <taxon>Fungi</taxon>
        <taxon>Dikarya</taxon>
        <taxon>Ascomycota</taxon>
        <taxon>Pezizomycotina</taxon>
        <taxon>Sordariomycetes</taxon>
        <taxon>Sordariomycetidae</taxon>
        <taxon>Magnaporthales</taxon>
        <taxon>Magnaporthaceae</taxon>
        <taxon>Gaeumannomyces</taxon>
    </lineage>
</organism>
<proteinExistence type="predicted"/>